<feature type="transmembrane region" description="Helical" evidence="1">
    <location>
        <begin position="118"/>
        <end position="150"/>
    </location>
</feature>
<evidence type="ECO:0000256" key="1">
    <source>
        <dbReference type="SAM" id="Phobius"/>
    </source>
</evidence>
<dbReference type="Proteomes" id="UP000029228">
    <property type="component" value="Unassembled WGS sequence"/>
</dbReference>
<name>A0A090SRU7_9VIBR</name>
<accession>A0A090SRU7</accession>
<comment type="caution">
    <text evidence="2">The sequence shown here is derived from an EMBL/GenBank/DDBJ whole genome shotgun (WGS) entry which is preliminary data.</text>
</comment>
<dbReference type="Pfam" id="PF14897">
    <property type="entry name" value="EpsG"/>
    <property type="match status" value="1"/>
</dbReference>
<protein>
    <submittedName>
        <fullName evidence="2">EpsK</fullName>
    </submittedName>
</protein>
<keyword evidence="1" id="KW-0472">Membrane</keyword>
<keyword evidence="3" id="KW-1185">Reference proteome</keyword>
<feature type="transmembrane region" description="Helical" evidence="1">
    <location>
        <begin position="162"/>
        <end position="183"/>
    </location>
</feature>
<feature type="transmembrane region" description="Helical" evidence="1">
    <location>
        <begin position="27"/>
        <end position="43"/>
    </location>
</feature>
<dbReference type="STRING" id="990268.JCM19235_2766"/>
<reference evidence="2 3" key="1">
    <citation type="submission" date="2014-09" db="EMBL/GenBank/DDBJ databases">
        <title>Vibrio maritimus JCM 19235. (C45) whole genome shotgun sequence.</title>
        <authorList>
            <person name="Sawabe T."/>
            <person name="Meirelles P."/>
            <person name="Nakanishi M."/>
            <person name="Sayaka M."/>
            <person name="Hattori M."/>
            <person name="Ohkuma M."/>
        </authorList>
    </citation>
    <scope>NUCLEOTIDE SEQUENCE [LARGE SCALE GENOMIC DNA]</scope>
    <source>
        <strain evidence="3">JCM19235</strain>
    </source>
</reference>
<sequence length="339" mass="38307">MILSQLSYFLLLLFALSSNIYYNKKVFITTFFFAFMFIALRDINVGRDTVVYKQIFDAVASGSTTNYFVVTKEKGYIFLNSLFSDVGLGFRGIMVLSAAVPVYAFYKIIAKYGDCKYTALVVFLVFTPFFFLHSGMRQGIAIGFGVFAIISVYENRKLLSLLYIFLATLFHLSSIVLILCYLFKFKYSKKLLLSLVLFSFILSAFSGLYISLISSVFSFAPERYMHLISSGLASGSGLGLRSLLITSLSALILWKVSLDNINQFFIVGGVFYVCCNNLFSSLEIVSRLYLYFSPFLSIFLSYFPRVVPLPNVINRIVVFLVMAIFLTRSMSTDTLGIFL</sequence>
<gene>
    <name evidence="2" type="ORF">JCM19235_2766</name>
</gene>
<feature type="transmembrane region" description="Helical" evidence="1">
    <location>
        <begin position="195"/>
        <end position="220"/>
    </location>
</feature>
<dbReference type="EMBL" id="BBMR01000011">
    <property type="protein sequence ID" value="GAL22072.1"/>
    <property type="molecule type" value="Genomic_DNA"/>
</dbReference>
<keyword evidence="1" id="KW-0812">Transmembrane</keyword>
<dbReference type="InterPro" id="IPR049458">
    <property type="entry name" value="EpsG-like"/>
</dbReference>
<feature type="transmembrane region" description="Helical" evidence="1">
    <location>
        <begin position="261"/>
        <end position="282"/>
    </location>
</feature>
<feature type="transmembrane region" description="Helical" evidence="1">
    <location>
        <begin position="88"/>
        <end position="106"/>
    </location>
</feature>
<evidence type="ECO:0000313" key="3">
    <source>
        <dbReference type="Proteomes" id="UP000029228"/>
    </source>
</evidence>
<dbReference type="AlphaFoldDB" id="A0A090SRU7"/>
<keyword evidence="1" id="KW-1133">Transmembrane helix</keyword>
<proteinExistence type="predicted"/>
<feature type="transmembrane region" description="Helical" evidence="1">
    <location>
        <begin position="232"/>
        <end position="254"/>
    </location>
</feature>
<evidence type="ECO:0000313" key="2">
    <source>
        <dbReference type="EMBL" id="GAL22072.1"/>
    </source>
</evidence>
<organism evidence="2 3">
    <name type="scientific">Vibrio maritimus</name>
    <dbReference type="NCBI Taxonomy" id="990268"/>
    <lineage>
        <taxon>Bacteria</taxon>
        <taxon>Pseudomonadati</taxon>
        <taxon>Pseudomonadota</taxon>
        <taxon>Gammaproteobacteria</taxon>
        <taxon>Vibrionales</taxon>
        <taxon>Vibrionaceae</taxon>
        <taxon>Vibrio</taxon>
    </lineage>
</organism>
<feature type="transmembrane region" description="Helical" evidence="1">
    <location>
        <begin position="316"/>
        <end position="338"/>
    </location>
</feature>
<feature type="transmembrane region" description="Helical" evidence="1">
    <location>
        <begin position="288"/>
        <end position="304"/>
    </location>
</feature>